<evidence type="ECO:0000256" key="11">
    <source>
        <dbReference type="ARBA" id="ARBA00023014"/>
    </source>
</evidence>
<feature type="transmembrane region" description="Helical" evidence="13">
    <location>
        <begin position="162"/>
        <end position="182"/>
    </location>
</feature>
<dbReference type="GO" id="GO:0050660">
    <property type="term" value="F:flavin adenine dinucleotide binding"/>
    <property type="evidence" value="ECO:0007669"/>
    <property type="project" value="TreeGrafter"/>
</dbReference>
<evidence type="ECO:0000256" key="3">
    <source>
        <dbReference type="ARBA" id="ARBA00022630"/>
    </source>
</evidence>
<feature type="transmembrane region" description="Helical" evidence="13">
    <location>
        <begin position="132"/>
        <end position="150"/>
    </location>
</feature>
<keyword evidence="6" id="KW-0479">Metal-binding</keyword>
<dbReference type="PANTHER" id="PTHR47354">
    <property type="entry name" value="NADH OXIDOREDUCTASE HCR"/>
    <property type="match status" value="1"/>
</dbReference>
<keyword evidence="9" id="KW-0560">Oxidoreductase</keyword>
<evidence type="ECO:0000313" key="16">
    <source>
        <dbReference type="Proteomes" id="UP000249341"/>
    </source>
</evidence>
<dbReference type="RefSeq" id="WP_111646733.1">
    <property type="nucleotide sequence ID" value="NZ_JACHWI010000001.1"/>
</dbReference>
<dbReference type="InterPro" id="IPR017938">
    <property type="entry name" value="Riboflavin_synthase-like_b-brl"/>
</dbReference>
<dbReference type="Gene3D" id="3.40.50.80">
    <property type="entry name" value="Nucleotide-binding domain of ferredoxin-NADP reductase (FNR) module"/>
    <property type="match status" value="1"/>
</dbReference>
<dbReference type="GO" id="GO:0016491">
    <property type="term" value="F:oxidoreductase activity"/>
    <property type="evidence" value="ECO:0007669"/>
    <property type="project" value="UniProtKB-KW"/>
</dbReference>
<dbReference type="Pfam" id="PF01794">
    <property type="entry name" value="Ferric_reduct"/>
    <property type="match status" value="1"/>
</dbReference>
<comment type="caution">
    <text evidence="15">The sequence shown here is derived from an EMBL/GenBank/DDBJ whole genome shotgun (WGS) entry which is preliminary data.</text>
</comment>
<accession>A0A327ZJS7</accession>
<dbReference type="EMBL" id="QLMJ01000001">
    <property type="protein sequence ID" value="RAK42899.1"/>
    <property type="molecule type" value="Genomic_DNA"/>
</dbReference>
<keyword evidence="3" id="KW-0285">Flavoprotein</keyword>
<dbReference type="InterPro" id="IPR013112">
    <property type="entry name" value="FAD-bd_8"/>
</dbReference>
<evidence type="ECO:0000256" key="1">
    <source>
        <dbReference type="ARBA" id="ARBA00001974"/>
    </source>
</evidence>
<feature type="transmembrane region" description="Helical" evidence="13">
    <location>
        <begin position="91"/>
        <end position="112"/>
    </location>
</feature>
<evidence type="ECO:0000256" key="12">
    <source>
        <dbReference type="ARBA" id="ARBA00023136"/>
    </source>
</evidence>
<name>A0A327ZJS7_9ACTN</name>
<keyword evidence="12 13" id="KW-0472">Membrane</keyword>
<keyword evidence="10" id="KW-0408">Iron</keyword>
<keyword evidence="4 13" id="KW-0812">Transmembrane</keyword>
<dbReference type="InterPro" id="IPR017927">
    <property type="entry name" value="FAD-bd_FR_type"/>
</dbReference>
<feature type="domain" description="FAD-binding FR-type" evidence="14">
    <location>
        <begin position="220"/>
        <end position="320"/>
    </location>
</feature>
<dbReference type="AlphaFoldDB" id="A0A327ZJS7"/>
<dbReference type="PANTHER" id="PTHR47354:SF8">
    <property type="entry name" value="1,2-PHENYLACETYL-COA EPOXIDASE, SUBUNIT E"/>
    <property type="match status" value="1"/>
</dbReference>
<dbReference type="PROSITE" id="PS51384">
    <property type="entry name" value="FAD_FR"/>
    <property type="match status" value="1"/>
</dbReference>
<feature type="transmembrane region" description="Helical" evidence="13">
    <location>
        <begin position="20"/>
        <end position="39"/>
    </location>
</feature>
<sequence>MGVRDIKTHENWPPAAVARAVLFGALGANLLFVWITFAVTDVPQKNALITVGRFLGLHVALVMIFQLVLIARIPWLDRRLGMDQLTSLHRWVGFTLFWTLLLHVAFIVTGFAQLYHNPVPVQLVSLAGSLPVALGLIAFVIVAVVAVISARRARRRMSYETWHAVHFLLYLVIVLALIHQMFEITTFTASAWTRTYWWLLWTAALTALVVGRVVLPMLRNARHRYRVLAVVPEAGDVVSVYVTGRDLDRLPARAGQFMLWRFPGHNPWWQVNPWSLSAAPDGQTLRLTVKGVGTTSAGLRDLRVGTRVFAEGPYGALTSLNRTRPASLLIAGGIGVTPIRALLEDLTGPVTVLYRVPSEPGAVLLDELRTLAELRGAQLHVLAGRTGAGTPPNRPFAPENLVALVPDVAERDVYICGPDAMAVAVLGALRDLGVPKRQVHAERFRMAG</sequence>
<keyword evidence="5" id="KW-0001">2Fe-2S</keyword>
<dbReference type="GO" id="GO:0051537">
    <property type="term" value="F:2 iron, 2 sulfur cluster binding"/>
    <property type="evidence" value="ECO:0007669"/>
    <property type="project" value="UniProtKB-KW"/>
</dbReference>
<evidence type="ECO:0000256" key="13">
    <source>
        <dbReference type="SAM" id="Phobius"/>
    </source>
</evidence>
<protein>
    <submittedName>
        <fullName evidence="15">Putative ferric reductase</fullName>
    </submittedName>
</protein>
<dbReference type="SUPFAM" id="SSF63380">
    <property type="entry name" value="Riboflavin synthase domain-like"/>
    <property type="match status" value="1"/>
</dbReference>
<dbReference type="InterPro" id="IPR039261">
    <property type="entry name" value="FNR_nucleotide-bd"/>
</dbReference>
<dbReference type="GO" id="GO:0016020">
    <property type="term" value="C:membrane"/>
    <property type="evidence" value="ECO:0007669"/>
    <property type="project" value="UniProtKB-SubCell"/>
</dbReference>
<dbReference type="Proteomes" id="UP000249341">
    <property type="component" value="Unassembled WGS sequence"/>
</dbReference>
<evidence type="ECO:0000256" key="9">
    <source>
        <dbReference type="ARBA" id="ARBA00023002"/>
    </source>
</evidence>
<keyword evidence="11" id="KW-0411">Iron-sulfur</keyword>
<dbReference type="PRINTS" id="PR00410">
    <property type="entry name" value="PHEHYDRXLASE"/>
</dbReference>
<proteinExistence type="predicted"/>
<organism evidence="15 16">
    <name type="scientific">Actinoplanes lutulentus</name>
    <dbReference type="NCBI Taxonomy" id="1287878"/>
    <lineage>
        <taxon>Bacteria</taxon>
        <taxon>Bacillati</taxon>
        <taxon>Actinomycetota</taxon>
        <taxon>Actinomycetes</taxon>
        <taxon>Micromonosporales</taxon>
        <taxon>Micromonosporaceae</taxon>
        <taxon>Actinoplanes</taxon>
    </lineage>
</organism>
<evidence type="ECO:0000256" key="10">
    <source>
        <dbReference type="ARBA" id="ARBA00023004"/>
    </source>
</evidence>
<reference evidence="15 16" key="1">
    <citation type="submission" date="2018-06" db="EMBL/GenBank/DDBJ databases">
        <title>Genomic Encyclopedia of Type Strains, Phase III (KMG-III): the genomes of soil and plant-associated and newly described type strains.</title>
        <authorList>
            <person name="Whitman W."/>
        </authorList>
    </citation>
    <scope>NUCLEOTIDE SEQUENCE [LARGE SCALE GENOMIC DNA]</scope>
    <source>
        <strain evidence="15 16">CGMCC 4.7090</strain>
    </source>
</reference>
<gene>
    <name evidence="15" type="ORF">B0I29_10129</name>
</gene>
<feature type="transmembrane region" description="Helical" evidence="13">
    <location>
        <begin position="194"/>
        <end position="215"/>
    </location>
</feature>
<dbReference type="InterPro" id="IPR013130">
    <property type="entry name" value="Fe3_Rdtase_TM_dom"/>
</dbReference>
<evidence type="ECO:0000313" key="15">
    <source>
        <dbReference type="EMBL" id="RAK42899.1"/>
    </source>
</evidence>
<dbReference type="OrthoDB" id="9801223at2"/>
<dbReference type="InterPro" id="IPR050415">
    <property type="entry name" value="MRET"/>
</dbReference>
<keyword evidence="8 13" id="KW-1133">Transmembrane helix</keyword>
<dbReference type="InterPro" id="IPR001433">
    <property type="entry name" value="OxRdtase_FAD/NAD-bd"/>
</dbReference>
<feature type="transmembrane region" description="Helical" evidence="13">
    <location>
        <begin position="51"/>
        <end position="70"/>
    </location>
</feature>
<dbReference type="Pfam" id="PF08022">
    <property type="entry name" value="FAD_binding_8"/>
    <property type="match status" value="1"/>
</dbReference>
<evidence type="ECO:0000256" key="5">
    <source>
        <dbReference type="ARBA" id="ARBA00022714"/>
    </source>
</evidence>
<keyword evidence="7" id="KW-0274">FAD</keyword>
<evidence type="ECO:0000256" key="2">
    <source>
        <dbReference type="ARBA" id="ARBA00004141"/>
    </source>
</evidence>
<comment type="subcellular location">
    <subcellularLocation>
        <location evidence="2">Membrane</location>
        <topology evidence="2">Multi-pass membrane protein</topology>
    </subcellularLocation>
</comment>
<evidence type="ECO:0000256" key="4">
    <source>
        <dbReference type="ARBA" id="ARBA00022692"/>
    </source>
</evidence>
<evidence type="ECO:0000256" key="7">
    <source>
        <dbReference type="ARBA" id="ARBA00022827"/>
    </source>
</evidence>
<evidence type="ECO:0000256" key="8">
    <source>
        <dbReference type="ARBA" id="ARBA00022989"/>
    </source>
</evidence>
<keyword evidence="16" id="KW-1185">Reference proteome</keyword>
<evidence type="ECO:0000259" key="14">
    <source>
        <dbReference type="PROSITE" id="PS51384"/>
    </source>
</evidence>
<dbReference type="CDD" id="cd06198">
    <property type="entry name" value="FNR_like_3"/>
    <property type="match status" value="1"/>
</dbReference>
<evidence type="ECO:0000256" key="6">
    <source>
        <dbReference type="ARBA" id="ARBA00022723"/>
    </source>
</evidence>
<dbReference type="Pfam" id="PF00175">
    <property type="entry name" value="NAD_binding_1"/>
    <property type="match status" value="1"/>
</dbReference>
<dbReference type="SUPFAM" id="SSF52343">
    <property type="entry name" value="Ferredoxin reductase-like, C-terminal NADP-linked domain"/>
    <property type="match status" value="1"/>
</dbReference>
<dbReference type="GO" id="GO:0046872">
    <property type="term" value="F:metal ion binding"/>
    <property type="evidence" value="ECO:0007669"/>
    <property type="project" value="UniProtKB-KW"/>
</dbReference>
<dbReference type="Gene3D" id="2.40.30.10">
    <property type="entry name" value="Translation factors"/>
    <property type="match status" value="1"/>
</dbReference>
<comment type="cofactor">
    <cofactor evidence="1">
        <name>FAD</name>
        <dbReference type="ChEBI" id="CHEBI:57692"/>
    </cofactor>
</comment>